<dbReference type="Proteomes" id="UP000235828">
    <property type="component" value="Chromosome B"/>
</dbReference>
<dbReference type="AlphaFoldDB" id="A0A2N8ZLW8"/>
<evidence type="ECO:0000313" key="2">
    <source>
        <dbReference type="Proteomes" id="UP000235828"/>
    </source>
</evidence>
<dbReference type="EMBL" id="LT960612">
    <property type="protein sequence ID" value="SON52898.1"/>
    <property type="molecule type" value="Genomic_DNA"/>
</dbReference>
<dbReference type="GO" id="GO:0016787">
    <property type="term" value="F:hydrolase activity"/>
    <property type="evidence" value="ECO:0007669"/>
    <property type="project" value="UniProtKB-KW"/>
</dbReference>
<keyword evidence="1" id="KW-0378">Hydrolase</keyword>
<dbReference type="RefSeq" id="WP_102525034.1">
    <property type="nucleotide sequence ID" value="NZ_LT960612.1"/>
</dbReference>
<accession>A0A2N8ZLW8</accession>
<proteinExistence type="predicted"/>
<name>A0A2N8ZLW8_9VIBR</name>
<gene>
    <name evidence="1" type="ORF">VTAP4600_B1287</name>
</gene>
<protein>
    <submittedName>
        <fullName evidence="1">NUDIX hydrolase</fullName>
    </submittedName>
</protein>
<evidence type="ECO:0000313" key="1">
    <source>
        <dbReference type="EMBL" id="SON52898.1"/>
    </source>
</evidence>
<reference evidence="1 2" key="1">
    <citation type="submission" date="2017-10" db="EMBL/GenBank/DDBJ databases">
        <authorList>
            <person name="Banno H."/>
            <person name="Chua N.-H."/>
        </authorList>
    </citation>
    <scope>NUCLEOTIDE SEQUENCE [LARGE SCALE GENOMIC DNA]</scope>
    <source>
        <strain evidence="1">Vibrio tapetis CECT4600</strain>
    </source>
</reference>
<organism evidence="1 2">
    <name type="scientific">Vibrio tapetis subsp. tapetis</name>
    <dbReference type="NCBI Taxonomy" id="1671868"/>
    <lineage>
        <taxon>Bacteria</taxon>
        <taxon>Pseudomonadati</taxon>
        <taxon>Pseudomonadota</taxon>
        <taxon>Gammaproteobacteria</taxon>
        <taxon>Vibrionales</taxon>
        <taxon>Vibrionaceae</taxon>
        <taxon>Vibrio</taxon>
    </lineage>
</organism>
<sequence>MNNQTALLQLFMRESDSCQNRLLSEMELDYSLENSLPFKRWLAEKRLIVEEDVENTHWIKTCTGGYITEVQFHKDGTLDEYRLFDRFATSGTWLLEDGILHVSIKKGDNTYTFAVVGHGALNIHSAVEHKNRDIHSYLKLAQIR</sequence>
<dbReference type="OrthoDB" id="5892215at2"/>
<dbReference type="KEGG" id="vta:B1287"/>
<keyword evidence="2" id="KW-1185">Reference proteome</keyword>